<accession>H1V059</accession>
<sequence length="186" mass="20117">MDDVVKEKGPVPPLYKREDVDVVDDLYESTTKWLKEMEKKQDALTTTDDPVLLVKDLQAKRDKLDKAGMDLAMKGVKNFEGKTKKANKSAKTKKTKSTTTTASASSGDSKEKPTTTVPSKSSTAEPEPPAGRTVELPGGGSYVQFGADGDTPSEADIEEILKKFEQSQQGQGQAGAQEDAPEHDEL</sequence>
<evidence type="ECO:0000313" key="2">
    <source>
        <dbReference type="EMBL" id="CCF33610.1"/>
    </source>
</evidence>
<dbReference type="EMBL" id="CACQ02000827">
    <property type="protein sequence ID" value="CCF33610.1"/>
    <property type="molecule type" value="Genomic_DNA"/>
</dbReference>
<dbReference type="AlphaFoldDB" id="H1V059"/>
<feature type="compositionally biased region" description="Low complexity" evidence="1">
    <location>
        <begin position="166"/>
        <end position="177"/>
    </location>
</feature>
<proteinExistence type="predicted"/>
<dbReference type="eggNOG" id="KOG0104">
    <property type="taxonomic scope" value="Eukaryota"/>
</dbReference>
<dbReference type="Proteomes" id="UP000007174">
    <property type="component" value="Unassembled WGS sequence"/>
</dbReference>
<organism evidence="2 3">
    <name type="scientific">Colletotrichum higginsianum (strain IMI 349063)</name>
    <name type="common">Crucifer anthracnose fungus</name>
    <dbReference type="NCBI Taxonomy" id="759273"/>
    <lineage>
        <taxon>Eukaryota</taxon>
        <taxon>Fungi</taxon>
        <taxon>Dikarya</taxon>
        <taxon>Ascomycota</taxon>
        <taxon>Pezizomycotina</taxon>
        <taxon>Sordariomycetes</taxon>
        <taxon>Hypocreomycetidae</taxon>
        <taxon>Glomerellales</taxon>
        <taxon>Glomerellaceae</taxon>
        <taxon>Colletotrichum</taxon>
        <taxon>Colletotrichum destructivum species complex</taxon>
    </lineage>
</organism>
<reference evidence="3" key="1">
    <citation type="journal article" date="2012" name="Nat. Genet.">
        <title>Lifestyle transitions in plant pathogenic Colletotrichum fungi deciphered by genome and transcriptome analyses.</title>
        <authorList>
            <person name="O'Connell R.J."/>
            <person name="Thon M.R."/>
            <person name="Hacquard S."/>
            <person name="Amyotte S.G."/>
            <person name="Kleemann J."/>
            <person name="Torres M.F."/>
            <person name="Damm U."/>
            <person name="Buiate E.A."/>
            <person name="Epstein L."/>
            <person name="Alkan N."/>
            <person name="Altmueller J."/>
            <person name="Alvarado-Balderrama L."/>
            <person name="Bauser C.A."/>
            <person name="Becker C."/>
            <person name="Birren B.W."/>
            <person name="Chen Z."/>
            <person name="Choi J."/>
            <person name="Crouch J.A."/>
            <person name="Duvick J.P."/>
            <person name="Farman M.A."/>
            <person name="Gan P."/>
            <person name="Heiman D."/>
            <person name="Henrissat B."/>
            <person name="Howard R.J."/>
            <person name="Kabbage M."/>
            <person name="Koch C."/>
            <person name="Kracher B."/>
            <person name="Kubo Y."/>
            <person name="Law A.D."/>
            <person name="Lebrun M.-H."/>
            <person name="Lee Y.-H."/>
            <person name="Miyara I."/>
            <person name="Moore N."/>
            <person name="Neumann U."/>
            <person name="Nordstroem K."/>
            <person name="Panaccione D.G."/>
            <person name="Panstruga R."/>
            <person name="Place M."/>
            <person name="Proctor R.H."/>
            <person name="Prusky D."/>
            <person name="Rech G."/>
            <person name="Reinhardt R."/>
            <person name="Rollins J.A."/>
            <person name="Rounsley S."/>
            <person name="Schardl C.L."/>
            <person name="Schwartz D.C."/>
            <person name="Shenoy N."/>
            <person name="Shirasu K."/>
            <person name="Sikhakolli U.R."/>
            <person name="Stueber K."/>
            <person name="Sukno S.A."/>
            <person name="Sweigard J.A."/>
            <person name="Takano Y."/>
            <person name="Takahara H."/>
            <person name="Trail F."/>
            <person name="van der Does H.C."/>
            <person name="Voll L.M."/>
            <person name="Will I."/>
            <person name="Young S."/>
            <person name="Zeng Q."/>
            <person name="Zhang J."/>
            <person name="Zhou S."/>
            <person name="Dickman M.B."/>
            <person name="Schulze-Lefert P."/>
            <person name="Ver Loren van Themaat E."/>
            <person name="Ma L.-J."/>
            <person name="Vaillancourt L.J."/>
        </authorList>
    </citation>
    <scope>NUCLEOTIDE SEQUENCE [LARGE SCALE GENOMIC DNA]</scope>
    <source>
        <strain evidence="3">IMI 349063</strain>
    </source>
</reference>
<feature type="compositionally biased region" description="Basic residues" evidence="1">
    <location>
        <begin position="84"/>
        <end position="96"/>
    </location>
</feature>
<evidence type="ECO:0000313" key="3">
    <source>
        <dbReference type="Proteomes" id="UP000007174"/>
    </source>
</evidence>
<evidence type="ECO:0000256" key="1">
    <source>
        <dbReference type="SAM" id="MobiDB-lite"/>
    </source>
</evidence>
<feature type="compositionally biased region" description="Low complexity" evidence="1">
    <location>
        <begin position="97"/>
        <end position="106"/>
    </location>
</feature>
<dbReference type="VEuPathDB" id="FungiDB:CH63R_10423"/>
<protein>
    <submittedName>
        <fullName evidence="2">Uncharacterized protein</fullName>
    </submittedName>
</protein>
<gene>
    <name evidence="2" type="ORF">CH063_05766</name>
</gene>
<dbReference type="STRING" id="759273.H1V059"/>
<feature type="region of interest" description="Disordered" evidence="1">
    <location>
        <begin position="74"/>
        <end position="186"/>
    </location>
</feature>
<feature type="compositionally biased region" description="Low complexity" evidence="1">
    <location>
        <begin position="114"/>
        <end position="123"/>
    </location>
</feature>
<dbReference type="HOGENOM" id="CLU_1454286_0_0_1"/>
<name>H1V059_COLHI</name>